<dbReference type="AlphaFoldDB" id="A0A2R4WRM4"/>
<dbReference type="RefSeq" id="WP_099955959.1">
    <property type="nucleotide sequence ID" value="NZ_CP028843.1"/>
</dbReference>
<accession>A0A2R4WRM4</accession>
<name>A0A2R4WRM4_9HYPH</name>
<evidence type="ECO:0000313" key="2">
    <source>
        <dbReference type="Proteomes" id="UP000244755"/>
    </source>
</evidence>
<protein>
    <submittedName>
        <fullName evidence="1">Uncharacterized protein</fullName>
    </submittedName>
</protein>
<dbReference type="Proteomes" id="UP000244755">
    <property type="component" value="Chromosome 1"/>
</dbReference>
<dbReference type="EMBL" id="CP028843">
    <property type="protein sequence ID" value="AWB24189.1"/>
    <property type="molecule type" value="Genomic_DNA"/>
</dbReference>
<organism evidence="1 2">
    <name type="scientific">Methylobacterium currus</name>
    <dbReference type="NCBI Taxonomy" id="2051553"/>
    <lineage>
        <taxon>Bacteria</taxon>
        <taxon>Pseudomonadati</taxon>
        <taxon>Pseudomonadota</taxon>
        <taxon>Alphaproteobacteria</taxon>
        <taxon>Hyphomicrobiales</taxon>
        <taxon>Methylobacteriaceae</taxon>
        <taxon>Methylobacterium</taxon>
    </lineage>
</organism>
<evidence type="ECO:0000313" key="1">
    <source>
        <dbReference type="EMBL" id="AWB24189.1"/>
    </source>
</evidence>
<gene>
    <name evidence="1" type="ORF">DA075_27655</name>
</gene>
<reference evidence="1 2" key="1">
    <citation type="submission" date="2018-04" db="EMBL/GenBank/DDBJ databases">
        <title>Methylobacterium sp. PR1016A genome.</title>
        <authorList>
            <person name="Park W."/>
        </authorList>
    </citation>
    <scope>NUCLEOTIDE SEQUENCE [LARGE SCALE GENOMIC DNA]</scope>
    <source>
        <strain evidence="1 2">PR1016A</strain>
    </source>
</reference>
<proteinExistence type="predicted"/>
<keyword evidence="2" id="KW-1185">Reference proteome</keyword>
<sequence length="97" mass="10950">MASPETGERTASITKRQDDRAWHDIERSLHEGGRLFRPARLRDCYVQMPDPSHPLHHMRSLSLSRVKRLVADGVLRSTGVDTYALAAPGPLFSQERS</sequence>
<dbReference type="KEGG" id="mee:DA075_27655"/>